<dbReference type="RefSeq" id="WP_016839640.1">
    <property type="nucleotide sequence ID" value="NZ_JAAXPW010000053.1"/>
</dbReference>
<dbReference type="Pfam" id="PF13458">
    <property type="entry name" value="Peripla_BP_6"/>
    <property type="match status" value="1"/>
</dbReference>
<feature type="chain" id="PRO_5038766193" evidence="3">
    <location>
        <begin position="23"/>
        <end position="415"/>
    </location>
</feature>
<dbReference type="PANTHER" id="PTHR47235:SF1">
    <property type="entry name" value="BLR6548 PROTEIN"/>
    <property type="match status" value="1"/>
</dbReference>
<proteinExistence type="inferred from homology"/>
<dbReference type="PROSITE" id="PS51257">
    <property type="entry name" value="PROKAR_LIPOPROTEIN"/>
    <property type="match status" value="1"/>
</dbReference>
<sequence length="415" mass="44868">MKSKQLLGIMLGVLLIILSACGGGDSANPSTSNDGSSSNSSDSGGKRTVVVGGLYDITGGTGDVGTPYAEGEKAYFEYLEMKGGVEGLDLKLIGKDYAYQIPEAQKIYQELRDKEKAVAILGWGTGDTEALRQQVATDQLPFISASYSENLKNINESPYNFLTAASYSDQGRAILKWIVENHEGDDAPTLALLYNDTAFGRSPIEDIKEYAKEVGVEVVDEQVIDVQATEAQSQLLNMEKKNPDYAIIQQTWGATSTILRDAKTLGIDTQFIGLNWAAGEGIIDIAGADVAEGYIGILSHAFPYEDMPGMAEIKEYLDAKGKTVDDINQKFVQGWVAAKIMVEAIKIAAEKYPEGDLTGPQIREGLESIQNLDLGGLAANVSFAPDNHAGTEMTRLGIVKNGKWEPITDYFSYKD</sequence>
<evidence type="ECO:0000256" key="1">
    <source>
        <dbReference type="ARBA" id="ARBA00010062"/>
    </source>
</evidence>
<keyword evidence="6" id="KW-1185">Reference proteome</keyword>
<accession>A0A840Q0R0</accession>
<dbReference type="Gene3D" id="3.40.50.2300">
    <property type="match status" value="2"/>
</dbReference>
<evidence type="ECO:0000256" key="2">
    <source>
        <dbReference type="ARBA" id="ARBA00022729"/>
    </source>
</evidence>
<gene>
    <name evidence="5" type="ORF">HNR36_002862</name>
</gene>
<keyword evidence="2 3" id="KW-0732">Signal</keyword>
<name>A0A840Q0R0_URETH</name>
<feature type="domain" description="Leucine-binding protein" evidence="4">
    <location>
        <begin position="48"/>
        <end position="399"/>
    </location>
</feature>
<dbReference type="SUPFAM" id="SSF53822">
    <property type="entry name" value="Periplasmic binding protein-like I"/>
    <property type="match status" value="1"/>
</dbReference>
<organism evidence="5 6">
    <name type="scientific">Ureibacillus thermosphaericus</name>
    <dbReference type="NCBI Taxonomy" id="51173"/>
    <lineage>
        <taxon>Bacteria</taxon>
        <taxon>Bacillati</taxon>
        <taxon>Bacillota</taxon>
        <taxon>Bacilli</taxon>
        <taxon>Bacillales</taxon>
        <taxon>Caryophanaceae</taxon>
        <taxon>Ureibacillus</taxon>
    </lineage>
</organism>
<reference evidence="5 6" key="1">
    <citation type="submission" date="2020-08" db="EMBL/GenBank/DDBJ databases">
        <title>Genomic Encyclopedia of Type Strains, Phase IV (KMG-IV): sequencing the most valuable type-strain genomes for metagenomic binning, comparative biology and taxonomic classification.</title>
        <authorList>
            <person name="Goeker M."/>
        </authorList>
    </citation>
    <scope>NUCLEOTIDE SEQUENCE [LARGE SCALE GENOMIC DNA]</scope>
    <source>
        <strain evidence="5 6">DSM 10633</strain>
    </source>
</reference>
<protein>
    <submittedName>
        <fullName evidence="5">Branched-chain amino acid transport system substrate-binding protein</fullName>
    </submittedName>
</protein>
<evidence type="ECO:0000256" key="3">
    <source>
        <dbReference type="SAM" id="SignalP"/>
    </source>
</evidence>
<dbReference type="PANTHER" id="PTHR47235">
    <property type="entry name" value="BLR6548 PROTEIN"/>
    <property type="match status" value="1"/>
</dbReference>
<dbReference type="AlphaFoldDB" id="A0A840Q0R0"/>
<dbReference type="InterPro" id="IPR028081">
    <property type="entry name" value="Leu-bd"/>
</dbReference>
<dbReference type="InterPro" id="IPR028082">
    <property type="entry name" value="Peripla_BP_I"/>
</dbReference>
<comment type="similarity">
    <text evidence="1">Belongs to the leucine-binding protein family.</text>
</comment>
<dbReference type="CDD" id="cd06334">
    <property type="entry name" value="PBP1_ABC_ligand_binding-like"/>
    <property type="match status" value="1"/>
</dbReference>
<comment type="caution">
    <text evidence="5">The sequence shown here is derived from an EMBL/GenBank/DDBJ whole genome shotgun (WGS) entry which is preliminary data.</text>
</comment>
<dbReference type="Proteomes" id="UP000557217">
    <property type="component" value="Unassembled WGS sequence"/>
</dbReference>
<evidence type="ECO:0000313" key="6">
    <source>
        <dbReference type="Proteomes" id="UP000557217"/>
    </source>
</evidence>
<evidence type="ECO:0000259" key="4">
    <source>
        <dbReference type="Pfam" id="PF13458"/>
    </source>
</evidence>
<dbReference type="EMBL" id="JACHGZ010000054">
    <property type="protein sequence ID" value="MBB5150442.1"/>
    <property type="molecule type" value="Genomic_DNA"/>
</dbReference>
<feature type="signal peptide" evidence="3">
    <location>
        <begin position="1"/>
        <end position="22"/>
    </location>
</feature>
<evidence type="ECO:0000313" key="5">
    <source>
        <dbReference type="EMBL" id="MBB5150442.1"/>
    </source>
</evidence>